<keyword evidence="1" id="KW-1133">Transmembrane helix</keyword>
<protein>
    <submittedName>
        <fullName evidence="2">Uncharacterized protein</fullName>
    </submittedName>
</protein>
<feature type="transmembrane region" description="Helical" evidence="1">
    <location>
        <begin position="240"/>
        <end position="263"/>
    </location>
</feature>
<sequence length="919" mass="104212">MRCIPTTTFKNAFRTSGFSCRPSLHARQSIRRVCATSAVLSHPLGASVAVSDSSASLPNLLVKPSKISFAAAQAIRMCMNNGGTADAFFVLNSIRYAAHRHSSSVLPFKMPGILHSKTEFEEAALQFGPGVSQRLSAHVLLHGLLRHHQPEPAFELAKLMMAEGVSIRAATLEAVIKSLVSPPPALWKGQHRPPHPDIPLTSAADAMCLRPSIMADQRTRFALKLLFLARRHRQRRTDTMFKLFMAVSLLNGELIIFSLLFGWTCRDWQTAYSLEQTLEAIPEDHQLHLSSQATAAKLRLTHLRSEAIVPDRDTLHRGLSVIASILARDGDVPEPTHARLVALQALGNIAGLLDRRQIPFPDIAPLIRTMYNCPRVEDEIWIKGPRGCPERIKAHSYFHRVLGSLIRKLPSHPPAPTGGPRALVENHRFHMLPPLDLCGYNSLLHYSLRHRLSPTMAHKVLSHGLEVRHKPIHPDTVTANILIRSGTLLRRYDIVTQVLQSMGQPTFVPQVPFTPPTPDAHVESKVILPTETIPVVPRKQRGQGRLEWGFRIRRASGEEIQIPGLPADADIRTLTSYISYLTTVGRPLAIRNLLFQVIPELRSAIYPTNSELKEDRPLGRASFLAALRRSITLGPVFFTVVLDALYKSGQPALADRVWELAKRAERASWMRYHLPEGEPWIFGPQTYTIMLNCYGDLARRRRPYLLKMRRNQRISRRTSVDSVWASFVYECQKMPPPLQPHRVLQLLHDMMGGAALAVFRRLHDLPRTYARIHQLRDWLPEEDLPKPDARFFNAALRVFRPRVAAPAHKAWYRKRLNAATFQSQHHGMIPESKGWNLPLHEVAEHMLAAGFALPIGVQYLFAGRLEGIERPDVERPDRAPYEYPKYRLHWRRFRIGTPKERGLPLSWKARKWRRVQRKV</sequence>
<organism evidence="2 3">
    <name type="scientific">Roridomyces roridus</name>
    <dbReference type="NCBI Taxonomy" id="1738132"/>
    <lineage>
        <taxon>Eukaryota</taxon>
        <taxon>Fungi</taxon>
        <taxon>Dikarya</taxon>
        <taxon>Basidiomycota</taxon>
        <taxon>Agaricomycotina</taxon>
        <taxon>Agaricomycetes</taxon>
        <taxon>Agaricomycetidae</taxon>
        <taxon>Agaricales</taxon>
        <taxon>Marasmiineae</taxon>
        <taxon>Mycenaceae</taxon>
        <taxon>Roridomyces</taxon>
    </lineage>
</organism>
<name>A0AAD7C3T9_9AGAR</name>
<proteinExistence type="predicted"/>
<keyword evidence="3" id="KW-1185">Reference proteome</keyword>
<dbReference type="Proteomes" id="UP001221142">
    <property type="component" value="Unassembled WGS sequence"/>
</dbReference>
<comment type="caution">
    <text evidence="2">The sequence shown here is derived from an EMBL/GenBank/DDBJ whole genome shotgun (WGS) entry which is preliminary data.</text>
</comment>
<evidence type="ECO:0000256" key="1">
    <source>
        <dbReference type="SAM" id="Phobius"/>
    </source>
</evidence>
<accession>A0AAD7C3T9</accession>
<gene>
    <name evidence="2" type="ORF">FB45DRAFT_400776</name>
</gene>
<evidence type="ECO:0000313" key="2">
    <source>
        <dbReference type="EMBL" id="KAJ7638393.1"/>
    </source>
</evidence>
<reference evidence="2" key="1">
    <citation type="submission" date="2023-03" db="EMBL/GenBank/DDBJ databases">
        <title>Massive genome expansion in bonnet fungi (Mycena s.s.) driven by repeated elements and novel gene families across ecological guilds.</title>
        <authorList>
            <consortium name="Lawrence Berkeley National Laboratory"/>
            <person name="Harder C.B."/>
            <person name="Miyauchi S."/>
            <person name="Viragh M."/>
            <person name="Kuo A."/>
            <person name="Thoen E."/>
            <person name="Andreopoulos B."/>
            <person name="Lu D."/>
            <person name="Skrede I."/>
            <person name="Drula E."/>
            <person name="Henrissat B."/>
            <person name="Morin E."/>
            <person name="Kohler A."/>
            <person name="Barry K."/>
            <person name="LaButti K."/>
            <person name="Morin E."/>
            <person name="Salamov A."/>
            <person name="Lipzen A."/>
            <person name="Mereny Z."/>
            <person name="Hegedus B."/>
            <person name="Baldrian P."/>
            <person name="Stursova M."/>
            <person name="Weitz H."/>
            <person name="Taylor A."/>
            <person name="Grigoriev I.V."/>
            <person name="Nagy L.G."/>
            <person name="Martin F."/>
            <person name="Kauserud H."/>
        </authorList>
    </citation>
    <scope>NUCLEOTIDE SEQUENCE</scope>
    <source>
        <strain evidence="2">9284</strain>
    </source>
</reference>
<keyword evidence="1" id="KW-0812">Transmembrane</keyword>
<evidence type="ECO:0000313" key="3">
    <source>
        <dbReference type="Proteomes" id="UP001221142"/>
    </source>
</evidence>
<dbReference type="EMBL" id="JARKIF010000005">
    <property type="protein sequence ID" value="KAJ7638393.1"/>
    <property type="molecule type" value="Genomic_DNA"/>
</dbReference>
<dbReference type="AlphaFoldDB" id="A0AAD7C3T9"/>
<keyword evidence="1" id="KW-0472">Membrane</keyword>